<accession>A0ACB5TLX1</accession>
<dbReference type="EMBL" id="BSXS01007933">
    <property type="protein sequence ID" value="GME90855.1"/>
    <property type="molecule type" value="Genomic_DNA"/>
</dbReference>
<organism evidence="1 2">
    <name type="scientific">Ambrosiozyma monospora</name>
    <name type="common">Yeast</name>
    <name type="synonym">Endomycopsis monosporus</name>
    <dbReference type="NCBI Taxonomy" id="43982"/>
    <lineage>
        <taxon>Eukaryota</taxon>
        <taxon>Fungi</taxon>
        <taxon>Dikarya</taxon>
        <taxon>Ascomycota</taxon>
        <taxon>Saccharomycotina</taxon>
        <taxon>Pichiomycetes</taxon>
        <taxon>Pichiales</taxon>
        <taxon>Pichiaceae</taxon>
        <taxon>Ambrosiozyma</taxon>
    </lineage>
</organism>
<evidence type="ECO:0000313" key="2">
    <source>
        <dbReference type="Proteomes" id="UP001165064"/>
    </source>
</evidence>
<keyword evidence="2" id="KW-1185">Reference proteome</keyword>
<proteinExistence type="predicted"/>
<comment type="caution">
    <text evidence="1">The sequence shown here is derived from an EMBL/GenBank/DDBJ whole genome shotgun (WGS) entry which is preliminary data.</text>
</comment>
<gene>
    <name evidence="1" type="ORF">Amon02_000878900</name>
</gene>
<sequence length="145" mass="16113">MAVKSDSKDANADTSAKKLQVNKRRRPARRGASASSSKLESGSNTSSKAKTSTSSRVKKPRHETETKPVRRSSRRAKSKQLIQSLTTYGLSTSSSESEISFGERLEQQRNLRGKRRDGRRSKTTTSARSSDAKPRRRSSRRGKTT</sequence>
<reference evidence="1" key="1">
    <citation type="submission" date="2023-04" db="EMBL/GenBank/DDBJ databases">
        <title>Ambrosiozyma monospora NBRC 10751.</title>
        <authorList>
            <person name="Ichikawa N."/>
            <person name="Sato H."/>
            <person name="Tonouchi N."/>
        </authorList>
    </citation>
    <scope>NUCLEOTIDE SEQUENCE</scope>
    <source>
        <strain evidence="1">NBRC 10751</strain>
    </source>
</reference>
<protein>
    <submittedName>
        <fullName evidence="1">Unnamed protein product</fullName>
    </submittedName>
</protein>
<evidence type="ECO:0000313" key="1">
    <source>
        <dbReference type="EMBL" id="GME90855.1"/>
    </source>
</evidence>
<name>A0ACB5TLX1_AMBMO</name>
<dbReference type="Proteomes" id="UP001165064">
    <property type="component" value="Unassembled WGS sequence"/>
</dbReference>